<sequence length="50" mass="5790">MSHDDDEAQPMWGRRVGSYRIKVSRRIHQTDIATSVQPAARKPVRRSVRS</sequence>
<dbReference type="AlphaFoldDB" id="A0A2S5B0A4"/>
<evidence type="ECO:0000313" key="1">
    <source>
        <dbReference type="EMBL" id="POY70091.1"/>
    </source>
</evidence>
<protein>
    <submittedName>
        <fullName evidence="1">Uncharacterized protein</fullName>
    </submittedName>
</protein>
<gene>
    <name evidence="1" type="ORF">BMF94_6906</name>
</gene>
<dbReference type="Proteomes" id="UP000237144">
    <property type="component" value="Unassembled WGS sequence"/>
</dbReference>
<proteinExistence type="predicted"/>
<keyword evidence="2" id="KW-1185">Reference proteome</keyword>
<name>A0A2S5B0A4_9BASI</name>
<reference evidence="1 2" key="1">
    <citation type="journal article" date="2018" name="Front. Microbiol.">
        <title>Prospects for Fungal Bioremediation of Acidic Radioactive Waste Sites: Characterization and Genome Sequence of Rhodotorula taiwanensis MD1149.</title>
        <authorList>
            <person name="Tkavc R."/>
            <person name="Matrosova V.Y."/>
            <person name="Grichenko O.E."/>
            <person name="Gostincar C."/>
            <person name="Volpe R.P."/>
            <person name="Klimenkova P."/>
            <person name="Gaidamakova E.K."/>
            <person name="Zhou C.E."/>
            <person name="Stewart B.J."/>
            <person name="Lyman M.G."/>
            <person name="Malfatti S.A."/>
            <person name="Rubinfeld B."/>
            <person name="Courtot M."/>
            <person name="Singh J."/>
            <person name="Dalgard C.L."/>
            <person name="Hamilton T."/>
            <person name="Frey K.G."/>
            <person name="Gunde-Cimerman N."/>
            <person name="Dugan L."/>
            <person name="Daly M.J."/>
        </authorList>
    </citation>
    <scope>NUCLEOTIDE SEQUENCE [LARGE SCALE GENOMIC DNA]</scope>
    <source>
        <strain evidence="1 2">MD1149</strain>
    </source>
</reference>
<evidence type="ECO:0000313" key="2">
    <source>
        <dbReference type="Proteomes" id="UP000237144"/>
    </source>
</evidence>
<organism evidence="1 2">
    <name type="scientific">Rhodotorula taiwanensis</name>
    <dbReference type="NCBI Taxonomy" id="741276"/>
    <lineage>
        <taxon>Eukaryota</taxon>
        <taxon>Fungi</taxon>
        <taxon>Dikarya</taxon>
        <taxon>Basidiomycota</taxon>
        <taxon>Pucciniomycotina</taxon>
        <taxon>Microbotryomycetes</taxon>
        <taxon>Sporidiobolales</taxon>
        <taxon>Sporidiobolaceae</taxon>
        <taxon>Rhodotorula</taxon>
    </lineage>
</organism>
<accession>A0A2S5B0A4</accession>
<dbReference type="EMBL" id="PJQD01000146">
    <property type="protein sequence ID" value="POY70091.1"/>
    <property type="molecule type" value="Genomic_DNA"/>
</dbReference>
<comment type="caution">
    <text evidence="1">The sequence shown here is derived from an EMBL/GenBank/DDBJ whole genome shotgun (WGS) entry which is preliminary data.</text>
</comment>